<feature type="domain" description="GGDEF" evidence="2">
    <location>
        <begin position="179"/>
        <end position="307"/>
    </location>
</feature>
<dbReference type="STRING" id="180332.GCA_000797495_05582"/>
<dbReference type="InterPro" id="IPR041522">
    <property type="entry name" value="CdaR_GGDEF"/>
</dbReference>
<dbReference type="Pfam" id="PF07905">
    <property type="entry name" value="PucR"/>
    <property type="match status" value="1"/>
</dbReference>
<comment type="caution">
    <text evidence="3">The sequence shown here is derived from an EMBL/GenBank/DDBJ whole genome shotgun (WGS) entry which is preliminary data.</text>
</comment>
<dbReference type="InterPro" id="IPR000160">
    <property type="entry name" value="GGDEF_dom"/>
</dbReference>
<evidence type="ECO:0000259" key="2">
    <source>
        <dbReference type="PROSITE" id="PS50887"/>
    </source>
</evidence>
<dbReference type="Pfam" id="PF13556">
    <property type="entry name" value="HTH_30"/>
    <property type="match status" value="1"/>
</dbReference>
<reference evidence="3 4" key="1">
    <citation type="journal article" date="2019" name="Anaerobe">
        <title>Detection of Robinsoniella peoriensis in multiple bone samples of a trauma patient.</title>
        <authorList>
            <person name="Schrottner P."/>
            <person name="Hartwich K."/>
            <person name="Bunk B."/>
            <person name="Schober I."/>
            <person name="Helbig S."/>
            <person name="Rudolph W.W."/>
            <person name="Gunzer F."/>
        </authorList>
    </citation>
    <scope>NUCLEOTIDE SEQUENCE [LARGE SCALE GENOMIC DNA]</scope>
    <source>
        <strain evidence="3 4">DSM 106044</strain>
    </source>
</reference>
<organism evidence="3 4">
    <name type="scientific">Robinsoniella peoriensis</name>
    <dbReference type="NCBI Taxonomy" id="180332"/>
    <lineage>
        <taxon>Bacteria</taxon>
        <taxon>Bacillati</taxon>
        <taxon>Bacillota</taxon>
        <taxon>Clostridia</taxon>
        <taxon>Lachnospirales</taxon>
        <taxon>Lachnospiraceae</taxon>
        <taxon>Robinsoniella</taxon>
    </lineage>
</organism>
<dbReference type="EMBL" id="QGQD01000100">
    <property type="protein sequence ID" value="TLC98230.1"/>
    <property type="molecule type" value="Genomic_DNA"/>
</dbReference>
<dbReference type="Gene3D" id="1.10.10.2840">
    <property type="entry name" value="PucR C-terminal helix-turn-helix domain"/>
    <property type="match status" value="1"/>
</dbReference>
<evidence type="ECO:0000313" key="4">
    <source>
        <dbReference type="Proteomes" id="UP000306509"/>
    </source>
</evidence>
<dbReference type="PROSITE" id="PS50887">
    <property type="entry name" value="GGDEF"/>
    <property type="match status" value="1"/>
</dbReference>
<accession>A0A4U8Q0S2</accession>
<dbReference type="AlphaFoldDB" id="A0A4U8Q0S2"/>
<gene>
    <name evidence="3" type="primary">pucR_2</name>
    <name evidence="3" type="ORF">DSM106044_04931</name>
</gene>
<dbReference type="Pfam" id="PF17853">
    <property type="entry name" value="GGDEF_2"/>
    <property type="match status" value="1"/>
</dbReference>
<dbReference type="InterPro" id="IPR042070">
    <property type="entry name" value="PucR_C-HTH_sf"/>
</dbReference>
<dbReference type="PANTHER" id="PTHR33744">
    <property type="entry name" value="CARBOHYDRATE DIACID REGULATOR"/>
    <property type="match status" value="1"/>
</dbReference>
<dbReference type="RefSeq" id="WP_027293039.1">
    <property type="nucleotide sequence ID" value="NZ_CAUSDN010000156.1"/>
</dbReference>
<dbReference type="Proteomes" id="UP000306509">
    <property type="component" value="Unassembled WGS sequence"/>
</dbReference>
<keyword evidence="4" id="KW-1185">Reference proteome</keyword>
<proteinExistence type="inferred from homology"/>
<dbReference type="PANTHER" id="PTHR33744:SF1">
    <property type="entry name" value="DNA-BINDING TRANSCRIPTIONAL ACTIVATOR ADER"/>
    <property type="match status" value="1"/>
</dbReference>
<name>A0A4U8Q0S2_9FIRM</name>
<dbReference type="InterPro" id="IPR051448">
    <property type="entry name" value="CdaR-like_regulators"/>
</dbReference>
<sequence length="407" mass="46566">MAITVAQAYEIASRLGCRLLAGEKGLARDVSFIDSIEQPDIEPWIRKNIFYITTGYAFRDDADKLCSLVKALYEKDAAALAIKSRFMESFPEPVVELAKQLGFPLILMPDDLPFIELSYPIMVAIVEKQNNLLEFTKLKLFEYSTQVMDNNLFVDILTGNIKIPDEADYRANALNWIKPPIRLVVMDIDDFESYIQNKNEEDIQNTKDAVINMIKDSVGRKQVKCTVVNKNDSFTCILSQSYTVEMLKQVFAEISQRIHDKGGLRVSAGISSVAEQFIDLGKLYEEARDAISIGRLHRSSDIMYIEEIRFEQALKRMCKDPFYKEYTNGILSQLLEYDKKNEGHLLETLETLIAHMGVRNTTAESLFLHRNTLAYRIKKIESLCGYSLDDSDNLFKLGLALKMRHYI</sequence>
<evidence type="ECO:0000256" key="1">
    <source>
        <dbReference type="ARBA" id="ARBA00006754"/>
    </source>
</evidence>
<comment type="similarity">
    <text evidence="1">Belongs to the CdaR family.</text>
</comment>
<protein>
    <submittedName>
        <fullName evidence="3">Purine catabolism regulatory protein</fullName>
    </submittedName>
</protein>
<dbReference type="InterPro" id="IPR025736">
    <property type="entry name" value="PucR_C-HTH_dom"/>
</dbReference>
<dbReference type="InterPro" id="IPR012914">
    <property type="entry name" value="PucR_dom"/>
</dbReference>
<evidence type="ECO:0000313" key="3">
    <source>
        <dbReference type="EMBL" id="TLC98230.1"/>
    </source>
</evidence>